<evidence type="ECO:0000313" key="1">
    <source>
        <dbReference type="EMBL" id="RNB54161.1"/>
    </source>
</evidence>
<protein>
    <submittedName>
        <fullName evidence="1">Uncharacterized protein</fullName>
    </submittedName>
</protein>
<name>A0A3M8ASH7_9BACL</name>
<dbReference type="EMBL" id="RHHN01000042">
    <property type="protein sequence ID" value="RNB54161.1"/>
    <property type="molecule type" value="Genomic_DNA"/>
</dbReference>
<gene>
    <name evidence="1" type="ORF">EB820_14730</name>
</gene>
<dbReference type="AlphaFoldDB" id="A0A3M8ASH7"/>
<accession>A0A3M8ASH7</accession>
<organism evidence="1 2">
    <name type="scientific">Brevibacillus agri</name>
    <dbReference type="NCBI Taxonomy" id="51101"/>
    <lineage>
        <taxon>Bacteria</taxon>
        <taxon>Bacillati</taxon>
        <taxon>Bacillota</taxon>
        <taxon>Bacilli</taxon>
        <taxon>Bacillales</taxon>
        <taxon>Paenibacillaceae</taxon>
        <taxon>Brevibacillus</taxon>
    </lineage>
</organism>
<sequence length="69" mass="7415">MPGATAGRTLSVNRQGPRCWGLFFHTDKYKGNEGCAKSLAQPSFLIGKEAALSTGSFWKLGLAKLSKVQ</sequence>
<reference evidence="1 2" key="1">
    <citation type="submission" date="2018-10" db="EMBL/GenBank/DDBJ databases">
        <title>Phylogenomics of Brevibacillus.</title>
        <authorList>
            <person name="Dunlap C."/>
        </authorList>
    </citation>
    <scope>NUCLEOTIDE SEQUENCE [LARGE SCALE GENOMIC DNA]</scope>
    <source>
        <strain evidence="1 2">NRRL NRS 1219</strain>
    </source>
</reference>
<comment type="caution">
    <text evidence="1">The sequence shown here is derived from an EMBL/GenBank/DDBJ whole genome shotgun (WGS) entry which is preliminary data.</text>
</comment>
<proteinExistence type="predicted"/>
<dbReference type="Proteomes" id="UP000276178">
    <property type="component" value="Unassembled WGS sequence"/>
</dbReference>
<evidence type="ECO:0000313" key="2">
    <source>
        <dbReference type="Proteomes" id="UP000276178"/>
    </source>
</evidence>